<dbReference type="InterPro" id="IPR053157">
    <property type="entry name" value="Sterol_Uptake_Regulator"/>
</dbReference>
<dbReference type="GO" id="GO:0001228">
    <property type="term" value="F:DNA-binding transcription activator activity, RNA polymerase II-specific"/>
    <property type="evidence" value="ECO:0007669"/>
    <property type="project" value="TreeGrafter"/>
</dbReference>
<dbReference type="PANTHER" id="PTHR47784">
    <property type="entry name" value="STEROL UPTAKE CONTROL PROTEIN 2"/>
    <property type="match status" value="1"/>
</dbReference>
<protein>
    <submittedName>
        <fullName evidence="1">Uncharacterized protein</fullName>
    </submittedName>
</protein>
<organism evidence="1 2">
    <name type="scientific">Fusarium oxysporum</name>
    <name type="common">Fusarium vascular wilt</name>
    <dbReference type="NCBI Taxonomy" id="5507"/>
    <lineage>
        <taxon>Eukaryota</taxon>
        <taxon>Fungi</taxon>
        <taxon>Dikarya</taxon>
        <taxon>Ascomycota</taxon>
        <taxon>Pezizomycotina</taxon>
        <taxon>Sordariomycetes</taxon>
        <taxon>Hypocreomycetidae</taxon>
        <taxon>Hypocreales</taxon>
        <taxon>Nectriaceae</taxon>
        <taxon>Fusarium</taxon>
        <taxon>Fusarium oxysporum species complex</taxon>
    </lineage>
</organism>
<evidence type="ECO:0000313" key="2">
    <source>
        <dbReference type="Proteomes" id="UP000285084"/>
    </source>
</evidence>
<dbReference type="AlphaFoldDB" id="A0A420MFA8"/>
<dbReference type="VEuPathDB" id="FungiDB:FOZG_06165"/>
<dbReference type="PANTHER" id="PTHR47784:SF4">
    <property type="entry name" value="ZN(II)2CYS6 TRANSCRIPTION FACTOR (EUROFUNG)"/>
    <property type="match status" value="1"/>
</dbReference>
<dbReference type="VEuPathDB" id="FungiDB:FOC1_g10009731"/>
<dbReference type="Proteomes" id="UP000285084">
    <property type="component" value="Unassembled WGS sequence"/>
</dbReference>
<accession>A0A420MFA8</accession>
<dbReference type="VEuPathDB" id="FungiDB:HZS61_017748"/>
<dbReference type="VEuPathDB" id="FungiDB:FOMG_06014"/>
<dbReference type="EMBL" id="MRCX01000294">
    <property type="protein sequence ID" value="RKK66424.1"/>
    <property type="molecule type" value="Genomic_DNA"/>
</dbReference>
<reference evidence="1 2" key="1">
    <citation type="journal article" date="2018" name="Sci. Rep.">
        <title>Characterisation of pathogen-specific regions and novel effector candidates in Fusarium oxysporum f. sp. cepae.</title>
        <authorList>
            <person name="Armitage A.D."/>
            <person name="Taylor A."/>
            <person name="Sobczyk M.K."/>
            <person name="Baxter L."/>
            <person name="Greenfield B.P."/>
            <person name="Bates H.J."/>
            <person name="Wilson F."/>
            <person name="Jackson A.C."/>
            <person name="Ott S."/>
            <person name="Harrison R.J."/>
            <person name="Clarkson J.P."/>
        </authorList>
    </citation>
    <scope>NUCLEOTIDE SEQUENCE [LARGE SCALE GENOMIC DNA]</scope>
    <source>
        <strain evidence="1 2">Fo_A13</strain>
    </source>
</reference>
<name>A0A420MFA8_FUSOX</name>
<dbReference type="VEuPathDB" id="FungiDB:FOXG_15270"/>
<sequence length="223" mass="25151">MWFNRAPPELTDRGASDANKACIPRFLFASLLSIHILYETFTYYRATLHVFIDRFLELAYLHRGVRTMASSMYDSILESSIGPFLINIRNAQEAAKHRGNECAELVNLIQASDLGPTAVIGCLSAACTLQWAFNIHANLSLEDNVHAATAFPVLLAADFVDTAQKHQPEALMVLAYYGVLLHRCRKSWIIDDVGTFLVRLIAGYLGSFWQEQMRWPLEEIAKE</sequence>
<comment type="caution">
    <text evidence="1">The sequence shown here is derived from an EMBL/GenBank/DDBJ whole genome shotgun (WGS) entry which is preliminary data.</text>
</comment>
<dbReference type="VEuPathDB" id="FungiDB:FOC4_g10004198"/>
<evidence type="ECO:0000313" key="1">
    <source>
        <dbReference type="EMBL" id="RKK66424.1"/>
    </source>
</evidence>
<proteinExistence type="predicted"/>
<dbReference type="VEuPathDB" id="FungiDB:FOIG_02405"/>
<gene>
    <name evidence="1" type="ORF">BFJ69_g15419</name>
</gene>